<name>A0A244B922_ECOLX</name>
<evidence type="ECO:0000313" key="6">
    <source>
        <dbReference type="Proteomes" id="UP000514754"/>
    </source>
</evidence>
<dbReference type="Proteomes" id="UP000236551">
    <property type="component" value="Chromosome"/>
</dbReference>
<dbReference type="RefSeq" id="WP_000459736.1">
    <property type="nucleotide sequence ID" value="NZ_BFGA01000032.1"/>
</dbReference>
<evidence type="ECO:0000313" key="8">
    <source>
        <dbReference type="Proteomes" id="UP000530628"/>
    </source>
</evidence>
<reference evidence="1 5" key="1">
    <citation type="submission" date="2017-11" db="EMBL/GenBank/DDBJ databases">
        <title>Escherichia coli CV839-15 Genome sequencing and assembly.</title>
        <authorList>
            <person name="Li Z."/>
            <person name="Song N."/>
            <person name="Li W."/>
            <person name="Philip H.R."/>
            <person name="Bu Z."/>
            <person name="Siguo L."/>
        </authorList>
    </citation>
    <scope>NUCLEOTIDE SEQUENCE [LARGE SCALE GENOMIC DNA]</scope>
    <source>
        <strain evidence="1 5">CV839-15</strain>
    </source>
</reference>
<reference evidence="4 6" key="3">
    <citation type="submission" date="2020-06" db="EMBL/GenBank/DDBJ databases">
        <title>REHAB project genomes.</title>
        <authorList>
            <person name="Shaw L.P."/>
        </authorList>
    </citation>
    <scope>NUCLEOTIDE SEQUENCE [LARGE SCALE GENOMIC DNA]</scope>
    <source>
        <strain evidence="4 6">RHB10-C12</strain>
    </source>
</reference>
<protein>
    <submittedName>
        <fullName evidence="2">Uncharacterized protein</fullName>
    </submittedName>
</protein>
<dbReference type="AlphaFoldDB" id="A0A244B922"/>
<accession>A0A244B922</accession>
<dbReference type="EMBL" id="CP024978">
    <property type="protein sequence ID" value="ATZ33377.1"/>
    <property type="molecule type" value="Genomic_DNA"/>
</dbReference>
<evidence type="ECO:0000313" key="5">
    <source>
        <dbReference type="Proteomes" id="UP000236551"/>
    </source>
</evidence>
<gene>
    <name evidence="3" type="ORF">C719_001698</name>
    <name evidence="1" type="ORF">CV83915_03076</name>
    <name evidence="2" type="ORF">GNW61_23290</name>
    <name evidence="4" type="ORF">HVW43_19965</name>
</gene>
<evidence type="ECO:0000313" key="3">
    <source>
        <dbReference type="EMBL" id="EFM0252528.1"/>
    </source>
</evidence>
<sequence length="74" mass="8596">MFDKGEGCFVYIIDGYGNGEMGAGGKPIYKLLEKCADMKMHHKMIAEKKKRERKANQWLQQQILAEHCRRYGNC</sequence>
<dbReference type="EMBL" id="AASWOY010000089">
    <property type="protein sequence ID" value="EFH6651620.1"/>
    <property type="molecule type" value="Genomic_DNA"/>
</dbReference>
<dbReference type="EMBL" id="CP057906">
    <property type="protein sequence ID" value="QMO42450.1"/>
    <property type="molecule type" value="Genomic_DNA"/>
</dbReference>
<evidence type="ECO:0000313" key="4">
    <source>
        <dbReference type="EMBL" id="QMO42450.1"/>
    </source>
</evidence>
<reference evidence="2 8" key="2">
    <citation type="submission" date="2019-11" db="EMBL/GenBank/DDBJ databases">
        <authorList>
            <consortium name="GenomeTrakr network: Whole genome sequencing for foodborne pathogen traceback"/>
        </authorList>
    </citation>
    <scope>NUCLEOTIDE SEQUENCE [LARGE SCALE GENOMIC DNA]</scope>
    <source>
        <strain evidence="3 7">AZ-TG73163</strain>
        <strain evidence="2 8">PSU-2072</strain>
    </source>
</reference>
<dbReference type="Proteomes" id="UP000514754">
    <property type="component" value="Chromosome"/>
</dbReference>
<evidence type="ECO:0000313" key="7">
    <source>
        <dbReference type="Proteomes" id="UP000527548"/>
    </source>
</evidence>
<dbReference type="EMBL" id="AATJOC010000004">
    <property type="protein sequence ID" value="EFM0252528.1"/>
    <property type="molecule type" value="Genomic_DNA"/>
</dbReference>
<proteinExistence type="predicted"/>
<organism evidence="2 8">
    <name type="scientific">Escherichia coli</name>
    <dbReference type="NCBI Taxonomy" id="562"/>
    <lineage>
        <taxon>Bacteria</taxon>
        <taxon>Pseudomonadati</taxon>
        <taxon>Pseudomonadota</taxon>
        <taxon>Gammaproteobacteria</taxon>
        <taxon>Enterobacterales</taxon>
        <taxon>Enterobacteriaceae</taxon>
        <taxon>Escherichia</taxon>
    </lineage>
</organism>
<dbReference type="Proteomes" id="UP000530628">
    <property type="component" value="Unassembled WGS sequence"/>
</dbReference>
<evidence type="ECO:0000313" key="2">
    <source>
        <dbReference type="EMBL" id="EFH6651620.1"/>
    </source>
</evidence>
<dbReference type="Proteomes" id="UP000527548">
    <property type="component" value="Unassembled WGS sequence"/>
</dbReference>
<evidence type="ECO:0000313" key="1">
    <source>
        <dbReference type="EMBL" id="ATZ33377.1"/>
    </source>
</evidence>